<keyword evidence="2" id="KW-1185">Reference proteome</keyword>
<proteinExistence type="predicted"/>
<dbReference type="EMBL" id="ML213520">
    <property type="protein sequence ID" value="TFK48268.1"/>
    <property type="molecule type" value="Genomic_DNA"/>
</dbReference>
<accession>A0A5C3MWY7</accession>
<evidence type="ECO:0000313" key="2">
    <source>
        <dbReference type="Proteomes" id="UP000305948"/>
    </source>
</evidence>
<organism evidence="1 2">
    <name type="scientific">Heliocybe sulcata</name>
    <dbReference type="NCBI Taxonomy" id="5364"/>
    <lineage>
        <taxon>Eukaryota</taxon>
        <taxon>Fungi</taxon>
        <taxon>Dikarya</taxon>
        <taxon>Basidiomycota</taxon>
        <taxon>Agaricomycotina</taxon>
        <taxon>Agaricomycetes</taxon>
        <taxon>Gloeophyllales</taxon>
        <taxon>Gloeophyllaceae</taxon>
        <taxon>Heliocybe</taxon>
    </lineage>
</organism>
<protein>
    <submittedName>
        <fullName evidence="1">Uncharacterized protein</fullName>
    </submittedName>
</protein>
<evidence type="ECO:0000313" key="1">
    <source>
        <dbReference type="EMBL" id="TFK48268.1"/>
    </source>
</evidence>
<dbReference type="AlphaFoldDB" id="A0A5C3MWY7"/>
<dbReference type="Proteomes" id="UP000305948">
    <property type="component" value="Unassembled WGS sequence"/>
</dbReference>
<name>A0A5C3MWY7_9AGAM</name>
<sequence>MALAIYAVLSEPKIVENFAIRVADLTPIGPPANLVTLSLLSKTCYNTLRDDCFPVVSAEVFQRSFAMSALRRRLGQLSPSDIAAELPRRFTSLKIIKSGSLDDPGLRDALMRVYFMLLEDDGVNAAQIAWSNLSETLDNILRRSLQKEVNTDKEVTALAIVLFSIVSQSMSDAELDGQAIHDLLAPYAFCSFQCPLSAEIPERYFYPPQKLPTQERGIFFPASHYILYFGHSLRYNTPPVAAYAIQAYLAKYETNPLKVPDKHPFRRTVAELPSLPGVTMTFLEEDNAKSSRLRKRTHSNPSQQYDLIWRRVTSSSDVDRHPPSLCLHHELGALSGSWHGVSLVPDMFFDLSDSIRRLYRLPIQCRLREHYCLNMADMAPVVQGESGYLNAWLPLGCKFLETSEGLTIQEANGQRVAQYRTFDRARKSRTRRASCEPVDIILTGETDAEHSSAWGAFNFYGRVRPSDGFIILVRHPDDSAYNGFGRDVFRGYMLSSQHIVGRRRYAFPEAKASYEMLWNLRSEVE</sequence>
<dbReference type="OrthoDB" id="5595695at2759"/>
<gene>
    <name evidence="1" type="ORF">OE88DRAFT_1664753</name>
</gene>
<reference evidence="1 2" key="1">
    <citation type="journal article" date="2019" name="Nat. Ecol. Evol.">
        <title>Megaphylogeny resolves global patterns of mushroom evolution.</title>
        <authorList>
            <person name="Varga T."/>
            <person name="Krizsan K."/>
            <person name="Foldi C."/>
            <person name="Dima B."/>
            <person name="Sanchez-Garcia M."/>
            <person name="Sanchez-Ramirez S."/>
            <person name="Szollosi G.J."/>
            <person name="Szarkandi J.G."/>
            <person name="Papp V."/>
            <person name="Albert L."/>
            <person name="Andreopoulos W."/>
            <person name="Angelini C."/>
            <person name="Antonin V."/>
            <person name="Barry K.W."/>
            <person name="Bougher N.L."/>
            <person name="Buchanan P."/>
            <person name="Buyck B."/>
            <person name="Bense V."/>
            <person name="Catcheside P."/>
            <person name="Chovatia M."/>
            <person name="Cooper J."/>
            <person name="Damon W."/>
            <person name="Desjardin D."/>
            <person name="Finy P."/>
            <person name="Geml J."/>
            <person name="Haridas S."/>
            <person name="Hughes K."/>
            <person name="Justo A."/>
            <person name="Karasinski D."/>
            <person name="Kautmanova I."/>
            <person name="Kiss B."/>
            <person name="Kocsube S."/>
            <person name="Kotiranta H."/>
            <person name="LaButti K.M."/>
            <person name="Lechner B.E."/>
            <person name="Liimatainen K."/>
            <person name="Lipzen A."/>
            <person name="Lukacs Z."/>
            <person name="Mihaltcheva S."/>
            <person name="Morgado L.N."/>
            <person name="Niskanen T."/>
            <person name="Noordeloos M.E."/>
            <person name="Ohm R.A."/>
            <person name="Ortiz-Santana B."/>
            <person name="Ovrebo C."/>
            <person name="Racz N."/>
            <person name="Riley R."/>
            <person name="Savchenko A."/>
            <person name="Shiryaev A."/>
            <person name="Soop K."/>
            <person name="Spirin V."/>
            <person name="Szebenyi C."/>
            <person name="Tomsovsky M."/>
            <person name="Tulloss R.E."/>
            <person name="Uehling J."/>
            <person name="Grigoriev I.V."/>
            <person name="Vagvolgyi C."/>
            <person name="Papp T."/>
            <person name="Martin F.M."/>
            <person name="Miettinen O."/>
            <person name="Hibbett D.S."/>
            <person name="Nagy L.G."/>
        </authorList>
    </citation>
    <scope>NUCLEOTIDE SEQUENCE [LARGE SCALE GENOMIC DNA]</scope>
    <source>
        <strain evidence="1 2">OMC1185</strain>
    </source>
</reference>